<accession>A0A0E0R7H2</accession>
<evidence type="ECO:0000256" key="1">
    <source>
        <dbReference type="SAM" id="Phobius"/>
    </source>
</evidence>
<dbReference type="AlphaFoldDB" id="A0A0E0R7H2"/>
<dbReference type="EnsemblPlants" id="ORUFI11G11670.1">
    <property type="protein sequence ID" value="ORUFI11G11670.1"/>
    <property type="gene ID" value="ORUFI11G11670"/>
</dbReference>
<evidence type="ECO:0000313" key="3">
    <source>
        <dbReference type="Proteomes" id="UP000008022"/>
    </source>
</evidence>
<keyword evidence="1" id="KW-1133">Transmembrane helix</keyword>
<sequence length="67" mass="7837">MQPPAKLRRASNGCKCNTQGLHILVYAQINIAAISLGSFFRLPYLMVLLWLWKTNDRVTLLWFYSFF</sequence>
<reference evidence="3" key="1">
    <citation type="submission" date="2013-06" db="EMBL/GenBank/DDBJ databases">
        <authorList>
            <person name="Zhao Q."/>
        </authorList>
    </citation>
    <scope>NUCLEOTIDE SEQUENCE</scope>
    <source>
        <strain evidence="3">cv. W1943</strain>
    </source>
</reference>
<protein>
    <submittedName>
        <fullName evidence="2">Uncharacterized protein</fullName>
    </submittedName>
</protein>
<keyword evidence="3" id="KW-1185">Reference proteome</keyword>
<dbReference type="Proteomes" id="UP000008022">
    <property type="component" value="Unassembled WGS sequence"/>
</dbReference>
<keyword evidence="1" id="KW-0472">Membrane</keyword>
<keyword evidence="1" id="KW-0812">Transmembrane</keyword>
<organism evidence="2 3">
    <name type="scientific">Oryza rufipogon</name>
    <name type="common">Brownbeard rice</name>
    <name type="synonym">Asian wild rice</name>
    <dbReference type="NCBI Taxonomy" id="4529"/>
    <lineage>
        <taxon>Eukaryota</taxon>
        <taxon>Viridiplantae</taxon>
        <taxon>Streptophyta</taxon>
        <taxon>Embryophyta</taxon>
        <taxon>Tracheophyta</taxon>
        <taxon>Spermatophyta</taxon>
        <taxon>Magnoliopsida</taxon>
        <taxon>Liliopsida</taxon>
        <taxon>Poales</taxon>
        <taxon>Poaceae</taxon>
        <taxon>BOP clade</taxon>
        <taxon>Oryzoideae</taxon>
        <taxon>Oryzeae</taxon>
        <taxon>Oryzinae</taxon>
        <taxon>Oryza</taxon>
    </lineage>
</organism>
<proteinExistence type="predicted"/>
<name>A0A0E0R7H2_ORYRU</name>
<dbReference type="HOGENOM" id="CLU_2816917_0_0_1"/>
<feature type="transmembrane region" description="Helical" evidence="1">
    <location>
        <begin position="21"/>
        <end position="52"/>
    </location>
</feature>
<dbReference type="Gramene" id="ORUFI11G11670.1">
    <property type="protein sequence ID" value="ORUFI11G11670.1"/>
    <property type="gene ID" value="ORUFI11G11670"/>
</dbReference>
<reference evidence="2" key="2">
    <citation type="submission" date="2015-06" db="UniProtKB">
        <authorList>
            <consortium name="EnsemblPlants"/>
        </authorList>
    </citation>
    <scope>IDENTIFICATION</scope>
</reference>
<evidence type="ECO:0000313" key="2">
    <source>
        <dbReference type="EnsemblPlants" id="ORUFI11G11670.1"/>
    </source>
</evidence>